<protein>
    <recommendedName>
        <fullName evidence="1">Metallo-beta-lactamase domain-containing protein</fullName>
    </recommendedName>
</protein>
<sequence>MQSKVHSFLEPSTSSWQYVIACPETKEAAIIDPVLNYDPGNFFITSESADRLIDCVVKNGYTVTMLLETHIHGGHLSAAYYLQQTLWSLGQPHAMICIGVNAKVVQSHYAHKFYIPNDEIYNAFDHLFEPEEVFHIGKMDGIALHLRGQRPDHGIYKIGDCVFMGDGIFTGDSLFNPDVKSMRCAYAGEDARALFRSRERILSFPPETKLYAHDHTVSNEDTTREPVPYVTVGEHLKMNKQVTDEMADEHFVNWRNERDKVTSYPALVRQAPQVNVRGGKIPGKSRNGKGFLLYVIEVPKALLAG</sequence>
<evidence type="ECO:0000313" key="3">
    <source>
        <dbReference type="Proteomes" id="UP001147752"/>
    </source>
</evidence>
<dbReference type="EMBL" id="JAPZBT010000006">
    <property type="protein sequence ID" value="KAJ5355946.1"/>
    <property type="molecule type" value="Genomic_DNA"/>
</dbReference>
<dbReference type="PANTHER" id="PTHR43084">
    <property type="entry name" value="PERSULFIDE DIOXYGENASE ETHE1"/>
    <property type="match status" value="1"/>
</dbReference>
<dbReference type="InterPro" id="IPR036866">
    <property type="entry name" value="RibonucZ/Hydroxyglut_hydro"/>
</dbReference>
<dbReference type="InterPro" id="IPR001279">
    <property type="entry name" value="Metallo-B-lactamas"/>
</dbReference>
<dbReference type="Proteomes" id="UP001147752">
    <property type="component" value="Unassembled WGS sequence"/>
</dbReference>
<gene>
    <name evidence="2" type="ORF">N7517_010555</name>
</gene>
<name>A0A9W9UV72_9EURO</name>
<dbReference type="GeneID" id="81467461"/>
<dbReference type="SUPFAM" id="SSF56281">
    <property type="entry name" value="Metallo-hydrolase/oxidoreductase"/>
    <property type="match status" value="1"/>
</dbReference>
<evidence type="ECO:0000313" key="2">
    <source>
        <dbReference type="EMBL" id="KAJ5355946.1"/>
    </source>
</evidence>
<reference evidence="2" key="2">
    <citation type="journal article" date="2023" name="IMA Fungus">
        <title>Comparative genomic study of the Penicillium genus elucidates a diverse pangenome and 15 lateral gene transfer events.</title>
        <authorList>
            <person name="Petersen C."/>
            <person name="Sorensen T."/>
            <person name="Nielsen M.R."/>
            <person name="Sondergaard T.E."/>
            <person name="Sorensen J.L."/>
            <person name="Fitzpatrick D.A."/>
            <person name="Frisvad J.C."/>
            <person name="Nielsen K.L."/>
        </authorList>
    </citation>
    <scope>NUCLEOTIDE SEQUENCE</scope>
    <source>
        <strain evidence="2">IBT 3081</strain>
    </source>
</reference>
<dbReference type="PANTHER" id="PTHR43084:SF1">
    <property type="entry name" value="PERSULFIDE DIOXYGENASE ETHE1, MITOCHONDRIAL"/>
    <property type="match status" value="1"/>
</dbReference>
<dbReference type="GO" id="GO:0050313">
    <property type="term" value="F:sulfur dioxygenase activity"/>
    <property type="evidence" value="ECO:0007669"/>
    <property type="project" value="TreeGrafter"/>
</dbReference>
<organism evidence="2 3">
    <name type="scientific">Penicillium concentricum</name>
    <dbReference type="NCBI Taxonomy" id="293559"/>
    <lineage>
        <taxon>Eukaryota</taxon>
        <taxon>Fungi</taxon>
        <taxon>Dikarya</taxon>
        <taxon>Ascomycota</taxon>
        <taxon>Pezizomycotina</taxon>
        <taxon>Eurotiomycetes</taxon>
        <taxon>Eurotiomycetidae</taxon>
        <taxon>Eurotiales</taxon>
        <taxon>Aspergillaceae</taxon>
        <taxon>Penicillium</taxon>
    </lineage>
</organism>
<comment type="caution">
    <text evidence="2">The sequence shown here is derived from an EMBL/GenBank/DDBJ whole genome shotgun (WGS) entry which is preliminary data.</text>
</comment>
<dbReference type="Gene3D" id="3.60.15.10">
    <property type="entry name" value="Ribonuclease Z/Hydroxyacylglutathione hydrolase-like"/>
    <property type="match status" value="1"/>
</dbReference>
<dbReference type="AlphaFoldDB" id="A0A9W9UV72"/>
<dbReference type="InterPro" id="IPR051682">
    <property type="entry name" value="Mito_Persulfide_Diox"/>
</dbReference>
<feature type="domain" description="Metallo-beta-lactamase" evidence="1">
    <location>
        <begin position="14"/>
        <end position="215"/>
    </location>
</feature>
<reference evidence="2" key="1">
    <citation type="submission" date="2022-12" db="EMBL/GenBank/DDBJ databases">
        <authorList>
            <person name="Petersen C."/>
        </authorList>
    </citation>
    <scope>NUCLEOTIDE SEQUENCE</scope>
    <source>
        <strain evidence="2">IBT 3081</strain>
    </source>
</reference>
<evidence type="ECO:0000259" key="1">
    <source>
        <dbReference type="SMART" id="SM00849"/>
    </source>
</evidence>
<dbReference type="GO" id="GO:0070813">
    <property type="term" value="P:hydrogen sulfide metabolic process"/>
    <property type="evidence" value="ECO:0007669"/>
    <property type="project" value="TreeGrafter"/>
</dbReference>
<accession>A0A9W9UV72</accession>
<dbReference type="OrthoDB" id="449487at2759"/>
<proteinExistence type="predicted"/>
<dbReference type="RefSeq" id="XP_056574093.1">
    <property type="nucleotide sequence ID" value="XM_056728278.1"/>
</dbReference>
<keyword evidence="3" id="KW-1185">Reference proteome</keyword>
<dbReference type="GO" id="GO:0006749">
    <property type="term" value="P:glutathione metabolic process"/>
    <property type="evidence" value="ECO:0007669"/>
    <property type="project" value="TreeGrafter"/>
</dbReference>
<dbReference type="Pfam" id="PF00753">
    <property type="entry name" value="Lactamase_B"/>
    <property type="match status" value="1"/>
</dbReference>
<dbReference type="SMART" id="SM00849">
    <property type="entry name" value="Lactamase_B"/>
    <property type="match status" value="1"/>
</dbReference>